<dbReference type="EMBL" id="LN609528">
    <property type="protein sequence ID" value="CEF64087.1"/>
    <property type="molecule type" value="Genomic_DNA"/>
</dbReference>
<reference evidence="5" key="2">
    <citation type="submission" date="2020-12" db="UniProtKB">
        <authorList>
            <consortium name="WormBaseParasite"/>
        </authorList>
    </citation>
    <scope>IDENTIFICATION</scope>
</reference>
<dbReference type="GeneID" id="36376452"/>
<dbReference type="AlphaFoldDB" id="A0A090L302"/>
<evidence type="ECO:0000313" key="5">
    <source>
        <dbReference type="WBParaSite" id="SRAE_1000234300.1"/>
    </source>
</evidence>
<feature type="signal peptide" evidence="2">
    <location>
        <begin position="1"/>
        <end position="18"/>
    </location>
</feature>
<evidence type="ECO:0000256" key="1">
    <source>
        <dbReference type="SAM" id="MobiDB-lite"/>
    </source>
</evidence>
<gene>
    <name evidence="3 5 6" type="ORF">SRAE_1000234300</name>
</gene>
<protein>
    <submittedName>
        <fullName evidence="3 5">Uncharacterized protein</fullName>
    </submittedName>
</protein>
<organism evidence="3">
    <name type="scientific">Strongyloides ratti</name>
    <name type="common">Parasitic roundworm</name>
    <dbReference type="NCBI Taxonomy" id="34506"/>
    <lineage>
        <taxon>Eukaryota</taxon>
        <taxon>Metazoa</taxon>
        <taxon>Ecdysozoa</taxon>
        <taxon>Nematoda</taxon>
        <taxon>Chromadorea</taxon>
        <taxon>Rhabditida</taxon>
        <taxon>Tylenchina</taxon>
        <taxon>Panagrolaimomorpha</taxon>
        <taxon>Strongyloidoidea</taxon>
        <taxon>Strongyloididae</taxon>
        <taxon>Strongyloides</taxon>
    </lineage>
</organism>
<keyword evidence="2" id="KW-0732">Signal</keyword>
<dbReference type="WBParaSite" id="SRAE_1000234300.1">
    <property type="protein sequence ID" value="SRAE_1000234300.1"/>
    <property type="gene ID" value="WBGene00258957"/>
</dbReference>
<proteinExistence type="predicted"/>
<dbReference type="WormBase" id="SRAE_1000234300">
    <property type="protein sequence ID" value="SRP05253"/>
    <property type="gene ID" value="WBGene00258957"/>
</dbReference>
<name>A0A090L302_STRRB</name>
<evidence type="ECO:0000313" key="4">
    <source>
        <dbReference type="Proteomes" id="UP000035682"/>
    </source>
</evidence>
<feature type="region of interest" description="Disordered" evidence="1">
    <location>
        <begin position="181"/>
        <end position="212"/>
    </location>
</feature>
<evidence type="ECO:0000313" key="6">
    <source>
        <dbReference type="WormBase" id="SRAE_1000234300"/>
    </source>
</evidence>
<accession>A0A090L302</accession>
<feature type="chain" id="PRO_5015030379" evidence="2">
    <location>
        <begin position="19"/>
        <end position="249"/>
    </location>
</feature>
<dbReference type="Proteomes" id="UP000035682">
    <property type="component" value="Unplaced"/>
</dbReference>
<sequence>MILTLFLIEIYLFIVVTSESVNLVYHNTNNVGRKPYKKVDLLSSPIYHTSITKTNKNYNYITNQQQQQKYANVKTKQSFRYYSIATQPISKTSTLKTLPNVNYKPIKIVPTQYLKNTNVGPTIAYKYHVNKNNLRPYQYYYYPRVQYNTKYNYPLTKTQYYYPSTQTQYNYPSTQTQYNYPPSQSQYNYPSTQTQYNYPSTQTQNNYPPSRPSLLPSLDYEYTYPHKGHGFFGNELAQFWIVCHDCPRG</sequence>
<dbReference type="CTD" id="36376452"/>
<reference evidence="3 4" key="1">
    <citation type="submission" date="2014-09" db="EMBL/GenBank/DDBJ databases">
        <authorList>
            <person name="Martin A.A."/>
        </authorList>
    </citation>
    <scope>NUCLEOTIDE SEQUENCE</scope>
    <source>
        <strain evidence="4">ED321</strain>
        <strain evidence="3">ED321 Heterogonic</strain>
    </source>
</reference>
<feature type="compositionally biased region" description="Polar residues" evidence="1">
    <location>
        <begin position="181"/>
        <end position="207"/>
    </location>
</feature>
<dbReference type="RefSeq" id="XP_024503288.1">
    <property type="nucleotide sequence ID" value="XM_024649408.1"/>
</dbReference>
<evidence type="ECO:0000256" key="2">
    <source>
        <dbReference type="SAM" id="SignalP"/>
    </source>
</evidence>
<evidence type="ECO:0000313" key="3">
    <source>
        <dbReference type="EMBL" id="CEF64087.1"/>
    </source>
</evidence>
<keyword evidence="4" id="KW-1185">Reference proteome</keyword>